<evidence type="ECO:0000313" key="4">
    <source>
        <dbReference type="Proteomes" id="UP000305874"/>
    </source>
</evidence>
<reference evidence="4" key="2">
    <citation type="submission" date="2019-06" db="EMBL/GenBank/DDBJ databases">
        <title>Co-occurence of chitin degradation, pigmentation and bioactivity in marine Pseudoalteromonas.</title>
        <authorList>
            <person name="Sonnenschein E.C."/>
            <person name="Bech P.K."/>
        </authorList>
    </citation>
    <scope>NUCLEOTIDE SEQUENCE [LARGE SCALE GENOMIC DNA]</scope>
    <source>
        <strain evidence="4">S2897</strain>
    </source>
</reference>
<gene>
    <name evidence="3" type="ORF">CWC05_05405</name>
</gene>
<feature type="transmembrane region" description="Helical" evidence="1">
    <location>
        <begin position="38"/>
        <end position="56"/>
    </location>
</feature>
<evidence type="ECO:0000259" key="2">
    <source>
        <dbReference type="Pfam" id="PF04892"/>
    </source>
</evidence>
<feature type="domain" description="VanZ-like" evidence="2">
    <location>
        <begin position="26"/>
        <end position="114"/>
    </location>
</feature>
<keyword evidence="1" id="KW-1133">Transmembrane helix</keyword>
<name>A0A5S3Z936_9GAMM</name>
<reference evidence="3 4" key="1">
    <citation type="submission" date="2017-12" db="EMBL/GenBank/DDBJ databases">
        <authorList>
            <person name="Paulsen S."/>
            <person name="Gram L.K."/>
        </authorList>
    </citation>
    <scope>NUCLEOTIDE SEQUENCE [LARGE SCALE GENOMIC DNA]</scope>
    <source>
        <strain evidence="3 4">S2897</strain>
    </source>
</reference>
<accession>A0A5S3Z936</accession>
<sequence length="126" mass="13754">MAAIVFAAFLGWIIYLANSGQNSLFFQWVAAIPYGDKLGHLVLFATFTLLATLALGARVMPLYGKVKVYWGALLVFAFALIEEISQAFIATRTFDLADLSADLLGIIAASIVLAWVLTRQAQPTER</sequence>
<dbReference type="NCBIfam" id="NF037970">
    <property type="entry name" value="vanZ_1"/>
    <property type="match status" value="1"/>
</dbReference>
<dbReference type="PANTHER" id="PTHR28008">
    <property type="entry name" value="DOMAIN PROTEIN, PUTATIVE (AFU_ORTHOLOGUE AFUA_3G10980)-RELATED"/>
    <property type="match status" value="1"/>
</dbReference>
<organism evidence="3 4">
    <name type="scientific">Pseudoalteromonas ruthenica</name>
    <dbReference type="NCBI Taxonomy" id="151081"/>
    <lineage>
        <taxon>Bacteria</taxon>
        <taxon>Pseudomonadati</taxon>
        <taxon>Pseudomonadota</taxon>
        <taxon>Gammaproteobacteria</taxon>
        <taxon>Alteromonadales</taxon>
        <taxon>Pseudoalteromonadaceae</taxon>
        <taxon>Pseudoalteromonas</taxon>
    </lineage>
</organism>
<keyword evidence="1" id="KW-0472">Membrane</keyword>
<dbReference type="Pfam" id="PF04892">
    <property type="entry name" value="VanZ"/>
    <property type="match status" value="1"/>
</dbReference>
<evidence type="ECO:0000256" key="1">
    <source>
        <dbReference type="SAM" id="Phobius"/>
    </source>
</evidence>
<dbReference type="AlphaFoldDB" id="A0A5S3Z936"/>
<keyword evidence="1" id="KW-0812">Transmembrane</keyword>
<feature type="transmembrane region" description="Helical" evidence="1">
    <location>
        <begin position="101"/>
        <end position="118"/>
    </location>
</feature>
<dbReference type="PANTHER" id="PTHR28008:SF1">
    <property type="entry name" value="DOMAIN PROTEIN, PUTATIVE (AFU_ORTHOLOGUE AFUA_3G10980)-RELATED"/>
    <property type="match status" value="1"/>
</dbReference>
<dbReference type="EMBL" id="PNCG01000003">
    <property type="protein sequence ID" value="TMP88107.1"/>
    <property type="molecule type" value="Genomic_DNA"/>
</dbReference>
<comment type="caution">
    <text evidence="3">The sequence shown here is derived from an EMBL/GenBank/DDBJ whole genome shotgun (WGS) entry which is preliminary data.</text>
</comment>
<dbReference type="Proteomes" id="UP000305874">
    <property type="component" value="Unassembled WGS sequence"/>
</dbReference>
<protein>
    <submittedName>
        <fullName evidence="3">Trypsin</fullName>
    </submittedName>
</protein>
<feature type="transmembrane region" description="Helical" evidence="1">
    <location>
        <begin position="68"/>
        <end position="89"/>
    </location>
</feature>
<dbReference type="STRING" id="151081.TW72_14210"/>
<dbReference type="InterPro" id="IPR006976">
    <property type="entry name" value="VanZ-like"/>
</dbReference>
<proteinExistence type="predicted"/>
<evidence type="ECO:0000313" key="3">
    <source>
        <dbReference type="EMBL" id="TMP88107.1"/>
    </source>
</evidence>